<keyword evidence="3" id="KW-1185">Reference proteome</keyword>
<gene>
    <name evidence="2" type="primary">ros_2</name>
    <name evidence="2" type="ORF">MPOCJGCO_2088</name>
</gene>
<dbReference type="InterPro" id="IPR041920">
    <property type="entry name" value="ROS/MUCR_sf"/>
</dbReference>
<reference evidence="2" key="1">
    <citation type="journal article" date="2021" name="Front. Microbiol.">
        <title>Comprehensive Comparative Genomics and Phenotyping of Methylobacterium Species.</title>
        <authorList>
            <person name="Alessa O."/>
            <person name="Ogura Y."/>
            <person name="Fujitani Y."/>
            <person name="Takami H."/>
            <person name="Hayashi T."/>
            <person name="Sahin N."/>
            <person name="Tani A."/>
        </authorList>
    </citation>
    <scope>NUCLEOTIDE SEQUENCE</scope>
    <source>
        <strain evidence="2">DSM 23632</strain>
    </source>
</reference>
<dbReference type="Gene3D" id="1.10.10.1550">
    <property type="entry name" value="ROS/MUCR transcriptional regulator protein"/>
    <property type="match status" value="1"/>
</dbReference>
<dbReference type="EMBL" id="BPRB01000106">
    <property type="protein sequence ID" value="GJE59979.1"/>
    <property type="molecule type" value="Genomic_DNA"/>
</dbReference>
<comment type="caution">
    <text evidence="2">The sequence shown here is derived from an EMBL/GenBank/DDBJ whole genome shotgun (WGS) entry which is preliminary data.</text>
</comment>
<accession>A0ABQ4TYJ4</accession>
<reference evidence="2" key="2">
    <citation type="submission" date="2021-08" db="EMBL/GenBank/DDBJ databases">
        <authorList>
            <person name="Tani A."/>
            <person name="Ola A."/>
            <person name="Ogura Y."/>
            <person name="Katsura K."/>
            <person name="Hayashi T."/>
        </authorList>
    </citation>
    <scope>NUCLEOTIDE SEQUENCE</scope>
    <source>
        <strain evidence="2">DSM 23632</strain>
    </source>
</reference>
<dbReference type="Pfam" id="PF05443">
    <property type="entry name" value="ROS_MUCR"/>
    <property type="match status" value="1"/>
</dbReference>
<sequence>METRHDTVELAARIVAAYVARNNVPATRLPALIADLHAAIAVLGRPEPARPARPTPAQIAASIRPDTLVSFEDGKPYKALRRHLTLRGLTAEAYRAKWGLPVDYPLVSAAYSARRSTISRAISSGMRMRMQAAAE</sequence>
<name>A0ABQ4TYJ4_9HYPH</name>
<evidence type="ECO:0000313" key="3">
    <source>
        <dbReference type="Proteomes" id="UP001055057"/>
    </source>
</evidence>
<comment type="similarity">
    <text evidence="1">Belongs to the ros/MucR family.</text>
</comment>
<dbReference type="RefSeq" id="WP_238182523.1">
    <property type="nucleotide sequence ID" value="NZ_BPRB01000106.1"/>
</dbReference>
<evidence type="ECO:0000256" key="1">
    <source>
        <dbReference type="ARBA" id="ARBA00007031"/>
    </source>
</evidence>
<proteinExistence type="inferred from homology"/>
<evidence type="ECO:0000313" key="2">
    <source>
        <dbReference type="EMBL" id="GJE59979.1"/>
    </source>
</evidence>
<organism evidence="2 3">
    <name type="scientific">Methylobacterium trifolii</name>
    <dbReference type="NCBI Taxonomy" id="1003092"/>
    <lineage>
        <taxon>Bacteria</taxon>
        <taxon>Pseudomonadati</taxon>
        <taxon>Pseudomonadota</taxon>
        <taxon>Alphaproteobacteria</taxon>
        <taxon>Hyphomicrobiales</taxon>
        <taxon>Methylobacteriaceae</taxon>
        <taxon>Methylobacterium</taxon>
    </lineage>
</organism>
<dbReference type="Proteomes" id="UP001055057">
    <property type="component" value="Unassembled WGS sequence"/>
</dbReference>
<dbReference type="InterPro" id="IPR008807">
    <property type="entry name" value="ROS_MUCR"/>
</dbReference>
<protein>
    <submittedName>
        <fullName evidence="2">Transcriptional regulatory protein ros</fullName>
    </submittedName>
</protein>